<name>A0AAF1BP01_9TREE</name>
<dbReference type="InterPro" id="IPR016064">
    <property type="entry name" value="NAD/diacylglycerol_kinase_sf"/>
</dbReference>
<dbReference type="PROSITE" id="PS50146">
    <property type="entry name" value="DAGK"/>
    <property type="match status" value="1"/>
</dbReference>
<accession>A0AAF1BP01</accession>
<gene>
    <name evidence="2" type="ORF">LOC62_06G008439</name>
</gene>
<dbReference type="PANTHER" id="PTHR12358">
    <property type="entry name" value="SPHINGOSINE KINASE"/>
    <property type="match status" value="1"/>
</dbReference>
<dbReference type="PANTHER" id="PTHR12358:SF105">
    <property type="entry name" value="DAGKC DOMAIN-CONTAINING PROTEIN"/>
    <property type="match status" value="1"/>
</dbReference>
<dbReference type="Proteomes" id="UP000827549">
    <property type="component" value="Chromosome 6"/>
</dbReference>
<dbReference type="GO" id="GO:0001727">
    <property type="term" value="F:lipid kinase activity"/>
    <property type="evidence" value="ECO:0007669"/>
    <property type="project" value="TreeGrafter"/>
</dbReference>
<dbReference type="EMBL" id="CP086719">
    <property type="protein sequence ID" value="WOO84930.1"/>
    <property type="molecule type" value="Genomic_DNA"/>
</dbReference>
<evidence type="ECO:0000313" key="3">
    <source>
        <dbReference type="Proteomes" id="UP000827549"/>
    </source>
</evidence>
<dbReference type="InterPro" id="IPR050187">
    <property type="entry name" value="Lipid_Phosphate_FormReg"/>
</dbReference>
<evidence type="ECO:0000259" key="1">
    <source>
        <dbReference type="PROSITE" id="PS50146"/>
    </source>
</evidence>
<sequence>MPAPNTKYHVIVNPIAGTGSAPTSGLINDHVCNLLESLGIPADVHVTESVKDAGRIGRDIVLERIDTPADGVTRVVVGGGDGTAHEFIEGVLEAVKEKGVALGKWALVTLPLGTANALHSTHFPPDAAPLPIPPALAPALGDISPQVHQALSSLFLALSDAAPRPLPITLTSLVGRDGTVSEVVPDHIVLSTSLHAAILSDSDALREQHPGLERYKLAAAQNITVFFPAEVELVPDAERGVRQYDPRTKAWVAPYTQDSEAAGSVRLKGPFTYFLSTTTTPRLEPTFVIAPTLVSLPRDEGERTMDIVILRPLRDPAVRKAIADGSDAGVQWAARAKEVLGGAYQDGRHVGFTYGPDGGPVEDAGPGDVVVETFRAAGFVWRPTDDTHAKSHIVCADGSLYDIAKGGEARAHVLGSEKGDRATAESGFWVWG</sequence>
<dbReference type="InterPro" id="IPR001206">
    <property type="entry name" value="Diacylglycerol_kinase_cat_dom"/>
</dbReference>
<dbReference type="Gene3D" id="3.40.50.10330">
    <property type="entry name" value="Probable inorganic polyphosphate/atp-NAD kinase, domain 1"/>
    <property type="match status" value="1"/>
</dbReference>
<dbReference type="GO" id="GO:0046512">
    <property type="term" value="P:sphingosine biosynthetic process"/>
    <property type="evidence" value="ECO:0007669"/>
    <property type="project" value="TreeGrafter"/>
</dbReference>
<protein>
    <recommendedName>
        <fullName evidence="1">DAGKc domain-containing protein</fullName>
    </recommendedName>
</protein>
<dbReference type="AlphaFoldDB" id="A0AAF1BP01"/>
<dbReference type="RefSeq" id="XP_062630956.1">
    <property type="nucleotide sequence ID" value="XM_062774972.1"/>
</dbReference>
<organism evidence="2 3">
    <name type="scientific">Vanrija pseudolonga</name>
    <dbReference type="NCBI Taxonomy" id="143232"/>
    <lineage>
        <taxon>Eukaryota</taxon>
        <taxon>Fungi</taxon>
        <taxon>Dikarya</taxon>
        <taxon>Basidiomycota</taxon>
        <taxon>Agaricomycotina</taxon>
        <taxon>Tremellomycetes</taxon>
        <taxon>Trichosporonales</taxon>
        <taxon>Trichosporonaceae</taxon>
        <taxon>Vanrija</taxon>
    </lineage>
</organism>
<proteinExistence type="predicted"/>
<dbReference type="GO" id="GO:0016020">
    <property type="term" value="C:membrane"/>
    <property type="evidence" value="ECO:0007669"/>
    <property type="project" value="TreeGrafter"/>
</dbReference>
<dbReference type="Pfam" id="PF00781">
    <property type="entry name" value="DAGK_cat"/>
    <property type="match status" value="1"/>
</dbReference>
<dbReference type="GeneID" id="87811605"/>
<dbReference type="InterPro" id="IPR017438">
    <property type="entry name" value="ATP-NAD_kinase_N"/>
</dbReference>
<dbReference type="GO" id="GO:0005737">
    <property type="term" value="C:cytoplasm"/>
    <property type="evidence" value="ECO:0007669"/>
    <property type="project" value="TreeGrafter"/>
</dbReference>
<keyword evidence="3" id="KW-1185">Reference proteome</keyword>
<feature type="domain" description="DAGKc" evidence="1">
    <location>
        <begin position="3"/>
        <end position="137"/>
    </location>
</feature>
<evidence type="ECO:0000313" key="2">
    <source>
        <dbReference type="EMBL" id="WOO84930.1"/>
    </source>
</evidence>
<reference evidence="2" key="1">
    <citation type="submission" date="2023-10" db="EMBL/GenBank/DDBJ databases">
        <authorList>
            <person name="Noh H."/>
        </authorList>
    </citation>
    <scope>NUCLEOTIDE SEQUENCE</scope>
    <source>
        <strain evidence="2">DUCC4014</strain>
    </source>
</reference>
<dbReference type="SUPFAM" id="SSF111331">
    <property type="entry name" value="NAD kinase/diacylglycerol kinase-like"/>
    <property type="match status" value="1"/>
</dbReference>